<dbReference type="Pfam" id="PF13469">
    <property type="entry name" value="Sulfotransfer_3"/>
    <property type="match status" value="1"/>
</dbReference>
<proteinExistence type="predicted"/>
<keyword evidence="2" id="KW-0802">TPR repeat</keyword>
<feature type="repeat" description="TPR" evidence="2">
    <location>
        <begin position="15"/>
        <end position="48"/>
    </location>
</feature>
<dbReference type="AlphaFoldDB" id="A0A4V6NY42"/>
<evidence type="ECO:0000313" key="3">
    <source>
        <dbReference type="EMBL" id="TCS42109.1"/>
    </source>
</evidence>
<dbReference type="GO" id="GO:0008476">
    <property type="term" value="F:protein-tyrosine sulfotransferase activity"/>
    <property type="evidence" value="ECO:0007669"/>
    <property type="project" value="InterPro"/>
</dbReference>
<dbReference type="InterPro" id="IPR026634">
    <property type="entry name" value="TPST-like"/>
</dbReference>
<organism evidence="3 4">
    <name type="scientific">Reinekea marinisedimentorum</name>
    <dbReference type="NCBI Taxonomy" id="230495"/>
    <lineage>
        <taxon>Bacteria</taxon>
        <taxon>Pseudomonadati</taxon>
        <taxon>Pseudomonadota</taxon>
        <taxon>Gammaproteobacteria</taxon>
        <taxon>Oceanospirillales</taxon>
        <taxon>Saccharospirillaceae</taxon>
        <taxon>Reinekea</taxon>
    </lineage>
</organism>
<accession>A0A4V6NY42</accession>
<dbReference type="Gene3D" id="1.25.40.10">
    <property type="entry name" value="Tetratricopeptide repeat domain"/>
    <property type="match status" value="1"/>
</dbReference>
<gene>
    <name evidence="3" type="ORF">BCF53_104214</name>
</gene>
<dbReference type="PANTHER" id="PTHR12788">
    <property type="entry name" value="PROTEIN-TYROSINE SULFOTRANSFERASE 2"/>
    <property type="match status" value="1"/>
</dbReference>
<keyword evidence="1" id="KW-0808">Transferase</keyword>
<dbReference type="Proteomes" id="UP000295793">
    <property type="component" value="Unassembled WGS sequence"/>
</dbReference>
<evidence type="ECO:0000256" key="1">
    <source>
        <dbReference type="ARBA" id="ARBA00022679"/>
    </source>
</evidence>
<dbReference type="SUPFAM" id="SSF52540">
    <property type="entry name" value="P-loop containing nucleoside triphosphate hydrolases"/>
    <property type="match status" value="1"/>
</dbReference>
<sequence length="394" mass="44653">MNKAALNKAISAKLAAAQHKLGVISLSKSDITKAKACFEAAIRVMPDHFSAHLELSRLKQYTQTDPHLSVLEGFTDAIADYPESQQIEFWFALGKAREDCGEFDSAFSAYRHGNELKRSSFEFDIQARQQTVEAITQQFSKAFAEQGLGYNESPAPVFIVGMPRSGSTLIEQILASHSQVAAIGESTELQEIISRHSEQANNNYIHWLATAPEQQIKNCAAEYLEFLNTKAPNALRVVNKLPGNFYYVGLIYKLFPNAKVIYSTREPLDICISNYAQLFAGNTHFAYDLKELAQYCRLCETLMSHWQRILPEGFILNLKYENLVSDFETHAKQLIDFCGLNWQPECLNFHQNKRVINTASQAQVNRPVYTSSVNRWRRFERVMGDVRGEMLVTS</sequence>
<evidence type="ECO:0000313" key="4">
    <source>
        <dbReference type="Proteomes" id="UP000295793"/>
    </source>
</evidence>
<evidence type="ECO:0000256" key="2">
    <source>
        <dbReference type="PROSITE-ProRule" id="PRU00339"/>
    </source>
</evidence>
<keyword evidence="4" id="KW-1185">Reference proteome</keyword>
<comment type="caution">
    <text evidence="3">The sequence shown here is derived from an EMBL/GenBank/DDBJ whole genome shotgun (WGS) entry which is preliminary data.</text>
</comment>
<dbReference type="InterPro" id="IPR027417">
    <property type="entry name" value="P-loop_NTPase"/>
</dbReference>
<dbReference type="SUPFAM" id="SSF48452">
    <property type="entry name" value="TPR-like"/>
    <property type="match status" value="1"/>
</dbReference>
<dbReference type="PANTHER" id="PTHR12788:SF10">
    <property type="entry name" value="PROTEIN-TYROSINE SULFOTRANSFERASE"/>
    <property type="match status" value="1"/>
</dbReference>
<reference evidence="3 4" key="1">
    <citation type="submission" date="2019-03" db="EMBL/GenBank/DDBJ databases">
        <title>Genomic Encyclopedia of Archaeal and Bacterial Type Strains, Phase II (KMG-II): from individual species to whole genera.</title>
        <authorList>
            <person name="Goeker M."/>
        </authorList>
    </citation>
    <scope>NUCLEOTIDE SEQUENCE [LARGE SCALE GENOMIC DNA]</scope>
    <source>
        <strain evidence="3 4">DSM 15388</strain>
    </source>
</reference>
<dbReference type="EMBL" id="SLZR01000004">
    <property type="protein sequence ID" value="TCS42109.1"/>
    <property type="molecule type" value="Genomic_DNA"/>
</dbReference>
<protein>
    <submittedName>
        <fullName evidence="3">Tetratricopeptide repeat protein</fullName>
    </submittedName>
</protein>
<dbReference type="PROSITE" id="PS50005">
    <property type="entry name" value="TPR"/>
    <property type="match status" value="1"/>
</dbReference>
<dbReference type="RefSeq" id="WP_132700931.1">
    <property type="nucleotide sequence ID" value="NZ_SLZR01000004.1"/>
</dbReference>
<dbReference type="SMART" id="SM00028">
    <property type="entry name" value="TPR"/>
    <property type="match status" value="2"/>
</dbReference>
<dbReference type="InterPro" id="IPR011990">
    <property type="entry name" value="TPR-like_helical_dom_sf"/>
</dbReference>
<name>A0A4V6NY42_9GAMM</name>
<dbReference type="Pfam" id="PF13181">
    <property type="entry name" value="TPR_8"/>
    <property type="match status" value="1"/>
</dbReference>
<dbReference type="OrthoDB" id="9815894at2"/>
<dbReference type="InterPro" id="IPR019734">
    <property type="entry name" value="TPR_rpt"/>
</dbReference>
<dbReference type="Gene3D" id="3.40.50.300">
    <property type="entry name" value="P-loop containing nucleotide triphosphate hydrolases"/>
    <property type="match status" value="1"/>
</dbReference>